<name>A0ABN7WHF2_GIGMA</name>
<comment type="caution">
    <text evidence="1">The sequence shown here is derived from an EMBL/GenBank/DDBJ whole genome shotgun (WGS) entry which is preliminary data.</text>
</comment>
<evidence type="ECO:0000313" key="2">
    <source>
        <dbReference type="Proteomes" id="UP000789901"/>
    </source>
</evidence>
<protein>
    <submittedName>
        <fullName evidence="1">35785_t:CDS:1</fullName>
    </submittedName>
</protein>
<dbReference type="Proteomes" id="UP000789901">
    <property type="component" value="Unassembled WGS sequence"/>
</dbReference>
<evidence type="ECO:0000313" key="1">
    <source>
        <dbReference type="EMBL" id="CAG8832486.1"/>
    </source>
</evidence>
<accession>A0ABN7WHF2</accession>
<proteinExistence type="predicted"/>
<gene>
    <name evidence="1" type="ORF">GMARGA_LOCUS31079</name>
</gene>
<sequence>MNADYFKRKQKKLKEIYFKQIQAKMKKQKEYYSTLHRENKKEIAWNLHQYFTTIIGEILFFCEQLELTNENKVLIKYQKMKKDINDSSNPDQYVRNLAIRYKKWQFKPVLFLENQNY</sequence>
<reference evidence="1 2" key="1">
    <citation type="submission" date="2021-06" db="EMBL/GenBank/DDBJ databases">
        <authorList>
            <person name="Kallberg Y."/>
            <person name="Tangrot J."/>
            <person name="Rosling A."/>
        </authorList>
    </citation>
    <scope>NUCLEOTIDE SEQUENCE [LARGE SCALE GENOMIC DNA]</scope>
    <source>
        <strain evidence="1 2">120-4 pot B 10/14</strain>
    </source>
</reference>
<keyword evidence="2" id="KW-1185">Reference proteome</keyword>
<organism evidence="1 2">
    <name type="scientific">Gigaspora margarita</name>
    <dbReference type="NCBI Taxonomy" id="4874"/>
    <lineage>
        <taxon>Eukaryota</taxon>
        <taxon>Fungi</taxon>
        <taxon>Fungi incertae sedis</taxon>
        <taxon>Mucoromycota</taxon>
        <taxon>Glomeromycotina</taxon>
        <taxon>Glomeromycetes</taxon>
        <taxon>Diversisporales</taxon>
        <taxon>Gigasporaceae</taxon>
        <taxon>Gigaspora</taxon>
    </lineage>
</organism>
<dbReference type="EMBL" id="CAJVQB010045460">
    <property type="protein sequence ID" value="CAG8832486.1"/>
    <property type="molecule type" value="Genomic_DNA"/>
</dbReference>